<evidence type="ECO:0000256" key="11">
    <source>
        <dbReference type="PIRSR" id="PIRSR000190-2"/>
    </source>
</evidence>
<evidence type="ECO:0000256" key="5">
    <source>
        <dbReference type="ARBA" id="ARBA00022630"/>
    </source>
</evidence>
<dbReference type="HAMAP" id="MF_01629">
    <property type="entry name" value="PdxH"/>
    <property type="match status" value="1"/>
</dbReference>
<sequence>MTSSPSPSPKLELADLRENYTQAGLIESDLAADPWRQFTQWFQEALGANLIEPNAMTLATVTPEGKPTARIVLLKELDDRGFIFFTNYTSRKAQDLASNPWAALVFLWTALERQVRIEGQVEKIADSETDAYFQTRPRGSQLGAWVSPQSQVISDRQYLEDELDRLTQQYRNQAIPRPPHWGGYRVIPNRIEFWQGRPNRLHDRLCYQIKAEGGWTVERLAP</sequence>
<evidence type="ECO:0000256" key="2">
    <source>
        <dbReference type="ARBA" id="ARBA00005037"/>
    </source>
</evidence>
<dbReference type="Proteomes" id="UP000031561">
    <property type="component" value="Unassembled WGS sequence"/>
</dbReference>
<evidence type="ECO:0000256" key="9">
    <source>
        <dbReference type="HAMAP-Rule" id="MF_01629"/>
    </source>
</evidence>
<evidence type="ECO:0000313" key="14">
    <source>
        <dbReference type="EMBL" id="MCM1983422.1"/>
    </source>
</evidence>
<dbReference type="InterPro" id="IPR019740">
    <property type="entry name" value="Pyridox_Oxase_CS"/>
</dbReference>
<evidence type="ECO:0000256" key="3">
    <source>
        <dbReference type="ARBA" id="ARBA00007301"/>
    </source>
</evidence>
<dbReference type="InterPro" id="IPR011576">
    <property type="entry name" value="Pyridox_Oxase_N"/>
</dbReference>
<dbReference type="PANTHER" id="PTHR10851:SF0">
    <property type="entry name" value="PYRIDOXINE-5'-PHOSPHATE OXIDASE"/>
    <property type="match status" value="1"/>
</dbReference>
<evidence type="ECO:0000256" key="8">
    <source>
        <dbReference type="ARBA" id="ARBA00023096"/>
    </source>
</evidence>
<feature type="binding site" evidence="9 11">
    <location>
        <position position="91"/>
    </location>
    <ligand>
        <name>FMN</name>
        <dbReference type="ChEBI" id="CHEBI:58210"/>
    </ligand>
</feature>
<evidence type="ECO:0000259" key="12">
    <source>
        <dbReference type="Pfam" id="PF01243"/>
    </source>
</evidence>
<keyword evidence="15" id="KW-1185">Reference proteome</keyword>
<feature type="domain" description="Pyridoxine 5'-phosphate oxidase dimerisation C-terminal" evidence="13">
    <location>
        <begin position="181"/>
        <end position="222"/>
    </location>
</feature>
<dbReference type="GO" id="GO:0004733">
    <property type="term" value="F:pyridoxamine phosphate oxidase activity"/>
    <property type="evidence" value="ECO:0007669"/>
    <property type="project" value="UniProtKB-UniRule"/>
</dbReference>
<evidence type="ECO:0000313" key="15">
    <source>
        <dbReference type="Proteomes" id="UP000031561"/>
    </source>
</evidence>
<feature type="binding site" evidence="9 10">
    <location>
        <position position="140"/>
    </location>
    <ligand>
        <name>substrate</name>
    </ligand>
</feature>
<dbReference type="RefSeq" id="WP_166275175.1">
    <property type="nucleotide sequence ID" value="NZ_JTHE03000061.1"/>
</dbReference>
<dbReference type="Gene3D" id="2.30.110.10">
    <property type="entry name" value="Electron Transport, Fmn-binding Protein, Chain A"/>
    <property type="match status" value="1"/>
</dbReference>
<keyword evidence="7 9" id="KW-0560">Oxidoreductase</keyword>
<dbReference type="GO" id="GO:0008615">
    <property type="term" value="P:pyridoxine biosynthetic process"/>
    <property type="evidence" value="ECO:0007669"/>
    <property type="project" value="UniProtKB-UniRule"/>
</dbReference>
<dbReference type="InterPro" id="IPR000659">
    <property type="entry name" value="Pyridox_Oxase"/>
</dbReference>
<comment type="catalytic activity">
    <reaction evidence="9">
        <text>pyridoxamine 5'-phosphate + O2 + H2O = pyridoxal 5'-phosphate + H2O2 + NH4(+)</text>
        <dbReference type="Rhea" id="RHEA:15817"/>
        <dbReference type="ChEBI" id="CHEBI:15377"/>
        <dbReference type="ChEBI" id="CHEBI:15379"/>
        <dbReference type="ChEBI" id="CHEBI:16240"/>
        <dbReference type="ChEBI" id="CHEBI:28938"/>
        <dbReference type="ChEBI" id="CHEBI:58451"/>
        <dbReference type="ChEBI" id="CHEBI:597326"/>
        <dbReference type="EC" id="1.4.3.5"/>
    </reaction>
</comment>
<comment type="function">
    <text evidence="9">Catalyzes the oxidation of either pyridoxine 5'-phosphate (PNP) or pyridoxamine 5'-phosphate (PMP) into pyridoxal 5'-phosphate (PLP).</text>
</comment>
<dbReference type="InterPro" id="IPR012349">
    <property type="entry name" value="Split_barrel_FMN-bd"/>
</dbReference>
<feature type="binding site" evidence="9 10">
    <location>
        <begin position="200"/>
        <end position="202"/>
    </location>
    <ligand>
        <name>substrate</name>
    </ligand>
</feature>
<evidence type="ECO:0000256" key="6">
    <source>
        <dbReference type="ARBA" id="ARBA00022643"/>
    </source>
</evidence>
<evidence type="ECO:0000256" key="4">
    <source>
        <dbReference type="ARBA" id="ARBA00011738"/>
    </source>
</evidence>
<dbReference type="SUPFAM" id="SSF50475">
    <property type="entry name" value="FMN-binding split barrel"/>
    <property type="match status" value="1"/>
</dbReference>
<accession>A0ABD4T4G9</accession>
<comment type="pathway">
    <text evidence="1 9">Cofactor metabolism; pyridoxal 5'-phosphate salvage; pyridoxal 5'-phosphate from pyridoxamine 5'-phosphate: step 1/1.</text>
</comment>
<comment type="caution">
    <text evidence="14">The sequence shown here is derived from an EMBL/GenBank/DDBJ whole genome shotgun (WGS) entry which is preliminary data.</text>
</comment>
<evidence type="ECO:0000259" key="13">
    <source>
        <dbReference type="Pfam" id="PF10590"/>
    </source>
</evidence>
<feature type="binding site" evidence="10">
    <location>
        <begin position="17"/>
        <end position="20"/>
    </location>
    <ligand>
        <name>substrate</name>
    </ligand>
</feature>
<evidence type="ECO:0000256" key="7">
    <source>
        <dbReference type="ARBA" id="ARBA00023002"/>
    </source>
</evidence>
<organism evidence="14 15">
    <name type="scientific">Lyngbya confervoides BDU141951</name>
    <dbReference type="NCBI Taxonomy" id="1574623"/>
    <lineage>
        <taxon>Bacteria</taxon>
        <taxon>Bacillati</taxon>
        <taxon>Cyanobacteriota</taxon>
        <taxon>Cyanophyceae</taxon>
        <taxon>Oscillatoriophycideae</taxon>
        <taxon>Oscillatoriales</taxon>
        <taxon>Microcoleaceae</taxon>
        <taxon>Lyngbya</taxon>
    </lineage>
</organism>
<dbReference type="PROSITE" id="PS01064">
    <property type="entry name" value="PYRIDOX_OXIDASE"/>
    <property type="match status" value="1"/>
</dbReference>
<dbReference type="Pfam" id="PF01243">
    <property type="entry name" value="PNPOx_N"/>
    <property type="match status" value="1"/>
</dbReference>
<feature type="binding site" evidence="9 10">
    <location>
        <position position="132"/>
    </location>
    <ligand>
        <name>substrate</name>
    </ligand>
</feature>
<feature type="binding site" evidence="9 11">
    <location>
        <position position="204"/>
    </location>
    <ligand>
        <name>FMN</name>
        <dbReference type="ChEBI" id="CHEBI:58210"/>
    </ligand>
</feature>
<feature type="domain" description="Pyridoxamine 5'-phosphate oxidase N-terminal" evidence="12">
    <location>
        <begin position="43"/>
        <end position="169"/>
    </location>
</feature>
<keyword evidence="5 9" id="KW-0285">Flavoprotein</keyword>
<gene>
    <name evidence="9 14" type="primary">pdxH</name>
    <name evidence="14" type="ORF">QQ91_0011400</name>
</gene>
<evidence type="ECO:0000256" key="1">
    <source>
        <dbReference type="ARBA" id="ARBA00004738"/>
    </source>
</evidence>
<reference evidence="14 15" key="1">
    <citation type="journal article" date="2015" name="Genome Announc.">
        <title>Draft Genome Sequence of Filamentous Marine Cyanobacterium Lyngbya confervoides Strain BDU141951.</title>
        <authorList>
            <person name="Chandrababunaidu M.M."/>
            <person name="Sen D."/>
            <person name="Tripathy S."/>
        </authorList>
    </citation>
    <scope>NUCLEOTIDE SEQUENCE [LARGE SCALE GENOMIC DNA]</scope>
    <source>
        <strain evidence="14 15">BDU141951</strain>
    </source>
</reference>
<dbReference type="AlphaFoldDB" id="A0ABD4T4G9"/>
<proteinExistence type="inferred from homology"/>
<feature type="binding site" evidence="9 11">
    <location>
        <begin position="85"/>
        <end position="86"/>
    </location>
    <ligand>
        <name>FMN</name>
        <dbReference type="ChEBI" id="CHEBI:58210"/>
    </ligand>
</feature>
<feature type="binding site" evidence="9 11">
    <location>
        <begin position="149"/>
        <end position="150"/>
    </location>
    <ligand>
        <name>FMN</name>
        <dbReference type="ChEBI" id="CHEBI:58210"/>
    </ligand>
</feature>
<comment type="similarity">
    <text evidence="3 9">Belongs to the pyridoxamine 5'-phosphate oxidase family.</text>
</comment>
<comment type="catalytic activity">
    <reaction evidence="9">
        <text>pyridoxine 5'-phosphate + O2 = pyridoxal 5'-phosphate + H2O2</text>
        <dbReference type="Rhea" id="RHEA:15149"/>
        <dbReference type="ChEBI" id="CHEBI:15379"/>
        <dbReference type="ChEBI" id="CHEBI:16240"/>
        <dbReference type="ChEBI" id="CHEBI:58589"/>
        <dbReference type="ChEBI" id="CHEBI:597326"/>
        <dbReference type="EC" id="1.4.3.5"/>
    </reaction>
</comment>
<dbReference type="PIRSF" id="PIRSF000190">
    <property type="entry name" value="Pyd_amn-ph_oxd"/>
    <property type="match status" value="1"/>
</dbReference>
<evidence type="ECO:0000256" key="10">
    <source>
        <dbReference type="PIRSR" id="PIRSR000190-1"/>
    </source>
</evidence>
<feature type="binding site" evidence="9 11">
    <location>
        <position position="114"/>
    </location>
    <ligand>
        <name>FMN</name>
        <dbReference type="ChEBI" id="CHEBI:58210"/>
    </ligand>
</feature>
<feature type="binding site" evidence="9 10">
    <location>
        <position position="75"/>
    </location>
    <ligand>
        <name>substrate</name>
    </ligand>
</feature>
<keyword evidence="8 9" id="KW-0664">Pyridoxine biosynthesis</keyword>
<feature type="binding site" evidence="9 10">
    <location>
        <position position="136"/>
    </location>
    <ligand>
        <name>substrate</name>
    </ligand>
</feature>
<comment type="cofactor">
    <cofactor evidence="9 11">
        <name>FMN</name>
        <dbReference type="ChEBI" id="CHEBI:58210"/>
    </cofactor>
    <text evidence="9 11">Binds 1 FMN per subunit.</text>
</comment>
<protein>
    <recommendedName>
        <fullName evidence="9">Pyridoxine/pyridoxamine 5'-phosphate oxidase</fullName>
        <ecNumber evidence="9">1.4.3.5</ecNumber>
    </recommendedName>
    <alternativeName>
        <fullName evidence="9">PNP/PMP oxidase</fullName>
        <shortName evidence="9">PNPOx</shortName>
    </alternativeName>
    <alternativeName>
        <fullName evidence="9">Pyridoxal 5'-phosphate synthase</fullName>
    </alternativeName>
</protein>
<comment type="subunit">
    <text evidence="4 9">Homodimer.</text>
</comment>
<keyword evidence="6 9" id="KW-0288">FMN</keyword>
<comment type="pathway">
    <text evidence="2 9">Cofactor metabolism; pyridoxal 5'-phosphate salvage; pyridoxal 5'-phosphate from pyridoxine 5'-phosphate: step 1/1.</text>
</comment>
<name>A0ABD4T4G9_9CYAN</name>
<dbReference type="InterPro" id="IPR019576">
    <property type="entry name" value="Pyridoxamine_oxidase_dimer_C"/>
</dbReference>
<dbReference type="EMBL" id="JTHE03000061">
    <property type="protein sequence ID" value="MCM1983422.1"/>
    <property type="molecule type" value="Genomic_DNA"/>
</dbReference>
<dbReference type="FunFam" id="2.30.110.10:FF:000005">
    <property type="entry name" value="NAD(P)H-hydrate epimerase"/>
    <property type="match status" value="1"/>
</dbReference>
<feature type="binding site" evidence="9 11">
    <location>
        <position position="92"/>
    </location>
    <ligand>
        <name>FMN</name>
        <dbReference type="ChEBI" id="CHEBI:58210"/>
    </ligand>
</feature>
<dbReference type="Pfam" id="PF10590">
    <property type="entry name" value="PNP_phzG_C"/>
    <property type="match status" value="1"/>
</dbReference>
<dbReference type="PANTHER" id="PTHR10851">
    <property type="entry name" value="PYRIDOXINE-5-PHOSPHATE OXIDASE"/>
    <property type="match status" value="1"/>
</dbReference>
<feature type="binding site" evidence="9 11">
    <location>
        <begin position="70"/>
        <end position="75"/>
    </location>
    <ligand>
        <name>FMN</name>
        <dbReference type="ChEBI" id="CHEBI:58210"/>
    </ligand>
</feature>
<feature type="binding site" evidence="9 11">
    <location>
        <position position="194"/>
    </location>
    <ligand>
        <name>FMN</name>
        <dbReference type="ChEBI" id="CHEBI:58210"/>
    </ligand>
</feature>
<dbReference type="EC" id="1.4.3.5" evidence="9"/>
<dbReference type="NCBIfam" id="TIGR00558">
    <property type="entry name" value="pdxH"/>
    <property type="match status" value="1"/>
</dbReference>
<dbReference type="NCBIfam" id="NF004231">
    <property type="entry name" value="PRK05679.1"/>
    <property type="match status" value="1"/>
</dbReference>
<dbReference type="GO" id="GO:0010181">
    <property type="term" value="F:FMN binding"/>
    <property type="evidence" value="ECO:0007669"/>
    <property type="project" value="UniProtKB-UniRule"/>
</dbReference>